<proteinExistence type="predicted"/>
<feature type="compositionally biased region" description="Basic and acidic residues" evidence="1">
    <location>
        <begin position="409"/>
        <end position="419"/>
    </location>
</feature>
<feature type="region of interest" description="Disordered" evidence="1">
    <location>
        <begin position="396"/>
        <end position="457"/>
    </location>
</feature>
<name>A0ABQ9I8Q0_9NEOP</name>
<dbReference type="Proteomes" id="UP001159363">
    <property type="component" value="Chromosome 2"/>
</dbReference>
<sequence length="457" mass="52060">MDILYLYLAVLHIYHAILHSCLGDALEDRNDARPYNGFWLLHTANVMNVLLMRVVARQNLQVIAGPYVRVAEYIRAPYCRTSTGPYCRISEDRTGGRQMTVPQDVKKIILQEVKRIVLQDVKRTSCRTTSENHTAGRREDCCTRRQDDRAARHQEDCTAGQQRTVLQDIKRTVLQVIRGPYESRDYSPPPKANRVPFLAGSLPNFSMWESCRTMPLVGEFSRGFPVSPVLFHTHFTSVHSQAEVASEISNEEMTISMDEENDFEFENVDVRDAYFTKNETFWFKNPIVRRRLNAMYRKTEPGKCGIKIWIMADSDTAYCKTLQVYLRKKDGKAEKEQGKRVVLDFELRRQRDKYRVSGAKPASRQSDSGIEAETAAAQWLGERADLTAIPALTEDVSTTTPASWTDDLQTQRDSSHWTADDVAEYSSDAGRRRGETVEVGREVEHSDGNSSASLIKA</sequence>
<evidence type="ECO:0000256" key="1">
    <source>
        <dbReference type="SAM" id="MobiDB-lite"/>
    </source>
</evidence>
<reference evidence="2 3" key="1">
    <citation type="submission" date="2023-02" db="EMBL/GenBank/DDBJ databases">
        <title>LHISI_Scaffold_Assembly.</title>
        <authorList>
            <person name="Stuart O.P."/>
            <person name="Cleave R."/>
            <person name="Magrath M.J.L."/>
            <person name="Mikheyev A.S."/>
        </authorList>
    </citation>
    <scope>NUCLEOTIDE SEQUENCE [LARGE SCALE GENOMIC DNA]</scope>
    <source>
        <strain evidence="2">Daus_M_001</strain>
        <tissue evidence="2">Leg muscle</tissue>
    </source>
</reference>
<keyword evidence="3" id="KW-1185">Reference proteome</keyword>
<gene>
    <name evidence="2" type="ORF">PR048_005562</name>
</gene>
<accession>A0ABQ9I8Q0</accession>
<protein>
    <recommendedName>
        <fullName evidence="4">PiggyBac transposable element-derived protein domain-containing protein</fullName>
    </recommendedName>
</protein>
<evidence type="ECO:0008006" key="4">
    <source>
        <dbReference type="Google" id="ProtNLM"/>
    </source>
</evidence>
<feature type="compositionally biased region" description="Polar residues" evidence="1">
    <location>
        <begin position="448"/>
        <end position="457"/>
    </location>
</feature>
<comment type="caution">
    <text evidence="2">The sequence shown here is derived from an EMBL/GenBank/DDBJ whole genome shotgun (WGS) entry which is preliminary data.</text>
</comment>
<evidence type="ECO:0000313" key="3">
    <source>
        <dbReference type="Proteomes" id="UP001159363"/>
    </source>
</evidence>
<organism evidence="2 3">
    <name type="scientific">Dryococelus australis</name>
    <dbReference type="NCBI Taxonomy" id="614101"/>
    <lineage>
        <taxon>Eukaryota</taxon>
        <taxon>Metazoa</taxon>
        <taxon>Ecdysozoa</taxon>
        <taxon>Arthropoda</taxon>
        <taxon>Hexapoda</taxon>
        <taxon>Insecta</taxon>
        <taxon>Pterygota</taxon>
        <taxon>Neoptera</taxon>
        <taxon>Polyneoptera</taxon>
        <taxon>Phasmatodea</taxon>
        <taxon>Verophasmatodea</taxon>
        <taxon>Anareolatae</taxon>
        <taxon>Phasmatidae</taxon>
        <taxon>Eurycanthinae</taxon>
        <taxon>Dryococelus</taxon>
    </lineage>
</organism>
<feature type="compositionally biased region" description="Basic and acidic residues" evidence="1">
    <location>
        <begin position="429"/>
        <end position="447"/>
    </location>
</feature>
<dbReference type="EMBL" id="JARBHB010000002">
    <property type="protein sequence ID" value="KAJ8892981.1"/>
    <property type="molecule type" value="Genomic_DNA"/>
</dbReference>
<feature type="compositionally biased region" description="Polar residues" evidence="1">
    <location>
        <begin position="396"/>
        <end position="408"/>
    </location>
</feature>
<evidence type="ECO:0000313" key="2">
    <source>
        <dbReference type="EMBL" id="KAJ8892981.1"/>
    </source>
</evidence>